<feature type="domain" description="Tyr recombinase" evidence="2">
    <location>
        <begin position="202"/>
        <end position="373"/>
    </location>
</feature>
<organism evidence="4">
    <name type="scientific">mine drainage metagenome</name>
    <dbReference type="NCBI Taxonomy" id="410659"/>
    <lineage>
        <taxon>unclassified sequences</taxon>
        <taxon>metagenomes</taxon>
        <taxon>ecological metagenomes</taxon>
    </lineage>
</organism>
<name>T1BXH9_9ZZZZ</name>
<dbReference type="InterPro" id="IPR050090">
    <property type="entry name" value="Tyrosine_recombinase_XerCD"/>
</dbReference>
<accession>T1BXH9</accession>
<comment type="caution">
    <text evidence="4">The sequence shown here is derived from an EMBL/GenBank/DDBJ whole genome shotgun (WGS) entry which is preliminary data.</text>
</comment>
<dbReference type="Gene3D" id="1.10.443.10">
    <property type="entry name" value="Intergrase catalytic core"/>
    <property type="match status" value="1"/>
</dbReference>
<dbReference type="GO" id="GO:0003677">
    <property type="term" value="F:DNA binding"/>
    <property type="evidence" value="ECO:0007669"/>
    <property type="project" value="InterPro"/>
</dbReference>
<reference evidence="4" key="2">
    <citation type="journal article" date="2014" name="ISME J.">
        <title>Microbial stratification in low pH oxic and suboxic macroscopic growths along an acid mine drainage.</title>
        <authorList>
            <person name="Mendez-Garcia C."/>
            <person name="Mesa V."/>
            <person name="Sprenger R.R."/>
            <person name="Richter M."/>
            <person name="Diez M.S."/>
            <person name="Solano J."/>
            <person name="Bargiela R."/>
            <person name="Golyshina O.V."/>
            <person name="Manteca A."/>
            <person name="Ramos J.L."/>
            <person name="Gallego J.R."/>
            <person name="Llorente I."/>
            <person name="Martins Dos Santos V.A."/>
            <person name="Jensen O.N."/>
            <person name="Pelaez A.I."/>
            <person name="Sanchez J."/>
            <person name="Ferrer M."/>
        </authorList>
    </citation>
    <scope>NUCLEOTIDE SEQUENCE</scope>
</reference>
<keyword evidence="1" id="KW-0233">DNA recombination</keyword>
<dbReference type="Pfam" id="PF00589">
    <property type="entry name" value="Phage_integrase"/>
    <property type="match status" value="1"/>
</dbReference>
<dbReference type="InterPro" id="IPR002104">
    <property type="entry name" value="Integrase_catalytic"/>
</dbReference>
<evidence type="ECO:0000256" key="1">
    <source>
        <dbReference type="ARBA" id="ARBA00023172"/>
    </source>
</evidence>
<dbReference type="PANTHER" id="PTHR30349:SF88">
    <property type="entry name" value="BLL1584 PROTEIN"/>
    <property type="match status" value="1"/>
</dbReference>
<dbReference type="EMBL" id="AUZZ01001467">
    <property type="protein sequence ID" value="EQD64275.1"/>
    <property type="molecule type" value="Genomic_DNA"/>
</dbReference>
<dbReference type="PANTHER" id="PTHR30349">
    <property type="entry name" value="PHAGE INTEGRASE-RELATED"/>
    <property type="match status" value="1"/>
</dbReference>
<dbReference type="SUPFAM" id="SSF56349">
    <property type="entry name" value="DNA breaking-rejoining enzymes"/>
    <property type="match status" value="1"/>
</dbReference>
<evidence type="ECO:0000313" key="4">
    <source>
        <dbReference type="EMBL" id="EQD73343.1"/>
    </source>
</evidence>
<gene>
    <name evidence="4" type="ORF">B1A_05001</name>
    <name evidence="3" type="ORF">B2A_02087</name>
</gene>
<dbReference type="InterPro" id="IPR013762">
    <property type="entry name" value="Integrase-like_cat_sf"/>
</dbReference>
<protein>
    <submittedName>
        <fullName evidence="4">Integrase family protein</fullName>
    </submittedName>
</protein>
<dbReference type="GO" id="GO:0015074">
    <property type="term" value="P:DNA integration"/>
    <property type="evidence" value="ECO:0007669"/>
    <property type="project" value="InterPro"/>
</dbReference>
<dbReference type="AlphaFoldDB" id="T1BXH9"/>
<dbReference type="InterPro" id="IPR011010">
    <property type="entry name" value="DNA_brk_join_enz"/>
</dbReference>
<proteinExistence type="predicted"/>
<dbReference type="PROSITE" id="PS51898">
    <property type="entry name" value="TYR_RECOMBINASE"/>
    <property type="match status" value="1"/>
</dbReference>
<sequence>MDMDLSRVSNRDKLKPRREPYWHRLQVGHHLGYRPAQDTAPGGWIAKAYDAETQRKHHHALGDFAQLGANERFAAARKAAQEWFEHLALGGSAKVQTVGEACKAYAADKPDAEGRFKRQVYGHSIATILLHKLTERQVLAWRAHLEALPVTRGEQGARTPASLNRDMVPMRAALNLALRQHHVASSLPWREALAPVRNATKRRNLYLDREQRRALLAALPDDLRAFAHGLCLLPLRPGALAALTVGDFDARRSELTIGRDKAGAGRRILLPAETAAMLKTQARSKLPTARLFTQADGRAWSKDYWKRAFKAAVSAAGLPADATAYTLRHSTITDLVSGGLDLLTIAQISGTSVLMIEKHYGHLRQAHAAKALAGLAL</sequence>
<reference evidence="4" key="1">
    <citation type="submission" date="2013-08" db="EMBL/GenBank/DDBJ databases">
        <authorList>
            <person name="Mendez C."/>
            <person name="Richter M."/>
            <person name="Ferrer M."/>
            <person name="Sanchez J."/>
        </authorList>
    </citation>
    <scope>NUCLEOTIDE SEQUENCE</scope>
</reference>
<evidence type="ECO:0000259" key="2">
    <source>
        <dbReference type="PROSITE" id="PS51898"/>
    </source>
</evidence>
<evidence type="ECO:0000313" key="3">
    <source>
        <dbReference type="EMBL" id="EQD64275.1"/>
    </source>
</evidence>
<dbReference type="GO" id="GO:0006310">
    <property type="term" value="P:DNA recombination"/>
    <property type="evidence" value="ECO:0007669"/>
    <property type="project" value="UniProtKB-KW"/>
</dbReference>
<dbReference type="EMBL" id="AUZX01003646">
    <property type="protein sequence ID" value="EQD73343.1"/>
    <property type="molecule type" value="Genomic_DNA"/>
</dbReference>